<evidence type="ECO:0000256" key="5">
    <source>
        <dbReference type="ARBA" id="ARBA00022989"/>
    </source>
</evidence>
<keyword evidence="5 7" id="KW-1133">Transmembrane helix</keyword>
<evidence type="ECO:0000313" key="11">
    <source>
        <dbReference type="Proteomes" id="UP000295573"/>
    </source>
</evidence>
<comment type="subcellular location">
    <subcellularLocation>
        <location evidence="1 7">Cell membrane</location>
        <topology evidence="1 7">Multi-pass membrane protein</topology>
    </subcellularLocation>
</comment>
<keyword evidence="11" id="KW-1185">Reference proteome</keyword>
<feature type="domain" description="ABC transmembrane type-1" evidence="9">
    <location>
        <begin position="99"/>
        <end position="292"/>
    </location>
</feature>
<dbReference type="InterPro" id="IPR035906">
    <property type="entry name" value="MetI-like_sf"/>
</dbReference>
<keyword evidence="2 7" id="KW-0813">Transport</keyword>
<dbReference type="InterPro" id="IPR000515">
    <property type="entry name" value="MetI-like"/>
</dbReference>
<dbReference type="PANTHER" id="PTHR43744:SF12">
    <property type="entry name" value="ABC TRANSPORTER PERMEASE PROTEIN MG189-RELATED"/>
    <property type="match status" value="1"/>
</dbReference>
<feature type="transmembrane region" description="Helical" evidence="7">
    <location>
        <begin position="135"/>
        <end position="158"/>
    </location>
</feature>
<dbReference type="GO" id="GO:0005886">
    <property type="term" value="C:plasma membrane"/>
    <property type="evidence" value="ECO:0007669"/>
    <property type="project" value="UniProtKB-SubCell"/>
</dbReference>
<feature type="transmembrane region" description="Helical" evidence="7">
    <location>
        <begin position="170"/>
        <end position="193"/>
    </location>
</feature>
<dbReference type="Gene3D" id="1.10.3720.10">
    <property type="entry name" value="MetI-like"/>
    <property type="match status" value="1"/>
</dbReference>
<feature type="transmembrane region" description="Helical" evidence="7">
    <location>
        <begin position="270"/>
        <end position="292"/>
    </location>
</feature>
<evidence type="ECO:0000256" key="2">
    <source>
        <dbReference type="ARBA" id="ARBA00022448"/>
    </source>
</evidence>
<evidence type="ECO:0000313" key="10">
    <source>
        <dbReference type="EMBL" id="TCO45597.1"/>
    </source>
</evidence>
<feature type="transmembrane region" description="Helical" evidence="7">
    <location>
        <begin position="103"/>
        <end position="123"/>
    </location>
</feature>
<reference evidence="10 11" key="1">
    <citation type="journal article" date="2015" name="Stand. Genomic Sci.">
        <title>Genomic Encyclopedia of Bacterial and Archaeal Type Strains, Phase III: the genomes of soil and plant-associated and newly described type strains.</title>
        <authorList>
            <person name="Whitman W.B."/>
            <person name="Woyke T."/>
            <person name="Klenk H.P."/>
            <person name="Zhou Y."/>
            <person name="Lilburn T.G."/>
            <person name="Beck B.J."/>
            <person name="De Vos P."/>
            <person name="Vandamme P."/>
            <person name="Eisen J.A."/>
            <person name="Garrity G."/>
            <person name="Hugenholtz P."/>
            <person name="Kyrpides N.C."/>
        </authorList>
    </citation>
    <scope>NUCLEOTIDE SEQUENCE [LARGE SCALE GENOMIC DNA]</scope>
    <source>
        <strain evidence="10 11">VKM Ac-2541</strain>
    </source>
</reference>
<dbReference type="EMBL" id="SLWR01000008">
    <property type="protein sequence ID" value="TCO45597.1"/>
    <property type="molecule type" value="Genomic_DNA"/>
</dbReference>
<dbReference type="CDD" id="cd06261">
    <property type="entry name" value="TM_PBP2"/>
    <property type="match status" value="1"/>
</dbReference>
<dbReference type="OrthoDB" id="61122at2"/>
<feature type="transmembrane region" description="Helical" evidence="7">
    <location>
        <begin position="32"/>
        <end position="57"/>
    </location>
</feature>
<gene>
    <name evidence="10" type="ORF">EV646_108220</name>
</gene>
<evidence type="ECO:0000256" key="4">
    <source>
        <dbReference type="ARBA" id="ARBA00022692"/>
    </source>
</evidence>
<evidence type="ECO:0000256" key="7">
    <source>
        <dbReference type="RuleBase" id="RU363032"/>
    </source>
</evidence>
<evidence type="ECO:0000256" key="8">
    <source>
        <dbReference type="SAM" id="MobiDB-lite"/>
    </source>
</evidence>
<dbReference type="Pfam" id="PF00528">
    <property type="entry name" value="BPD_transp_1"/>
    <property type="match status" value="1"/>
</dbReference>
<dbReference type="AlphaFoldDB" id="A0A4R2ILN2"/>
<name>A0A4R2ILN2_9ACTN</name>
<keyword evidence="10" id="KW-0762">Sugar transport</keyword>
<evidence type="ECO:0000256" key="3">
    <source>
        <dbReference type="ARBA" id="ARBA00022475"/>
    </source>
</evidence>
<dbReference type="SUPFAM" id="SSF161098">
    <property type="entry name" value="MetI-like"/>
    <property type="match status" value="1"/>
</dbReference>
<sequence>MTTLTDKPAPAVRPPSAPRARRRTRAAQQSPLGWRIVVVGLLTVVALYFLLPVYWLIVAATKSTGDLFGSFGLWFSRPQLWENLRNVLTYDGSIYLRWTLNSILYAGAGAAIATLLAAMAGYAMAKYEFRSREPVFNVILAGVLIPGTALALPLFLLFSELGLANTYLAVLLPSIVNPFGVYLCRIYAAAAVPDSLMEAARIDGAGEARIFTSLALRIMAPALVTIFLFQFVGIWNNYFLPLVMLSDPKLYPITLGLTSWQSFADRQPDLYQLTVGGAFLSVIPLMVAILVLQRFWRSGLTEGSLKG</sequence>
<comment type="caution">
    <text evidence="10">The sequence shown here is derived from an EMBL/GenBank/DDBJ whole genome shotgun (WGS) entry which is preliminary data.</text>
</comment>
<keyword evidence="6 7" id="KW-0472">Membrane</keyword>
<evidence type="ECO:0000259" key="9">
    <source>
        <dbReference type="PROSITE" id="PS50928"/>
    </source>
</evidence>
<comment type="similarity">
    <text evidence="7">Belongs to the binding-protein-dependent transport system permease family.</text>
</comment>
<organism evidence="10 11">
    <name type="scientific">Kribbella antiqua</name>
    <dbReference type="NCBI Taxonomy" id="2512217"/>
    <lineage>
        <taxon>Bacteria</taxon>
        <taxon>Bacillati</taxon>
        <taxon>Actinomycetota</taxon>
        <taxon>Actinomycetes</taxon>
        <taxon>Propionibacteriales</taxon>
        <taxon>Kribbellaceae</taxon>
        <taxon>Kribbella</taxon>
    </lineage>
</organism>
<dbReference type="PROSITE" id="PS50928">
    <property type="entry name" value="ABC_TM1"/>
    <property type="match status" value="1"/>
</dbReference>
<protein>
    <submittedName>
        <fullName evidence="10">Multiple sugar transport system permease protein</fullName>
    </submittedName>
</protein>
<evidence type="ECO:0000256" key="6">
    <source>
        <dbReference type="ARBA" id="ARBA00023136"/>
    </source>
</evidence>
<proteinExistence type="inferred from homology"/>
<feature type="transmembrane region" description="Helical" evidence="7">
    <location>
        <begin position="214"/>
        <end position="235"/>
    </location>
</feature>
<dbReference type="RefSeq" id="WP_132151982.1">
    <property type="nucleotide sequence ID" value="NZ_SLWR01000008.1"/>
</dbReference>
<keyword evidence="3" id="KW-1003">Cell membrane</keyword>
<keyword evidence="4 7" id="KW-0812">Transmembrane</keyword>
<accession>A0A4R2ILN2</accession>
<dbReference type="GO" id="GO:0055085">
    <property type="term" value="P:transmembrane transport"/>
    <property type="evidence" value="ECO:0007669"/>
    <property type="project" value="InterPro"/>
</dbReference>
<dbReference type="Proteomes" id="UP000295573">
    <property type="component" value="Unassembled WGS sequence"/>
</dbReference>
<evidence type="ECO:0000256" key="1">
    <source>
        <dbReference type="ARBA" id="ARBA00004651"/>
    </source>
</evidence>
<feature type="region of interest" description="Disordered" evidence="8">
    <location>
        <begin position="1"/>
        <end position="25"/>
    </location>
</feature>
<dbReference type="PANTHER" id="PTHR43744">
    <property type="entry name" value="ABC TRANSPORTER PERMEASE PROTEIN MG189-RELATED-RELATED"/>
    <property type="match status" value="1"/>
</dbReference>